<name>A0A4Q9MIT7_9APHY</name>
<dbReference type="EMBL" id="ML143443">
    <property type="protein sequence ID" value="TBU26588.1"/>
    <property type="molecule type" value="Genomic_DNA"/>
</dbReference>
<organism evidence="2">
    <name type="scientific">Dichomitus squalens</name>
    <dbReference type="NCBI Taxonomy" id="114155"/>
    <lineage>
        <taxon>Eukaryota</taxon>
        <taxon>Fungi</taxon>
        <taxon>Dikarya</taxon>
        <taxon>Basidiomycota</taxon>
        <taxon>Agaricomycotina</taxon>
        <taxon>Agaricomycetes</taxon>
        <taxon>Polyporales</taxon>
        <taxon>Polyporaceae</taxon>
        <taxon>Dichomitus</taxon>
    </lineage>
</organism>
<protein>
    <submittedName>
        <fullName evidence="2">Uncharacterized protein</fullName>
    </submittedName>
</protein>
<accession>A0A4Q9MIT7</accession>
<dbReference type="AlphaFoldDB" id="A0A4Q9MIT7"/>
<reference evidence="2" key="1">
    <citation type="submission" date="2019-01" db="EMBL/GenBank/DDBJ databases">
        <title>Draft genome sequences of three monokaryotic isolates of the white-rot basidiomycete fungus Dichomitus squalens.</title>
        <authorList>
            <consortium name="DOE Joint Genome Institute"/>
            <person name="Lopez S.C."/>
            <person name="Andreopoulos B."/>
            <person name="Pangilinan J."/>
            <person name="Lipzen A."/>
            <person name="Riley R."/>
            <person name="Ahrendt S."/>
            <person name="Ng V."/>
            <person name="Barry K."/>
            <person name="Daum C."/>
            <person name="Grigoriev I.V."/>
            <person name="Hilden K.S."/>
            <person name="Makela M.R."/>
            <person name="de Vries R.P."/>
        </authorList>
    </citation>
    <scope>NUCLEOTIDE SEQUENCE [LARGE SCALE GENOMIC DNA]</scope>
    <source>
        <strain evidence="2">OM18370.1</strain>
    </source>
</reference>
<gene>
    <name evidence="2" type="ORF">BD311DRAFT_423983</name>
</gene>
<dbReference type="Proteomes" id="UP000292957">
    <property type="component" value="Unassembled WGS sequence"/>
</dbReference>
<evidence type="ECO:0000256" key="1">
    <source>
        <dbReference type="SAM" id="MobiDB-lite"/>
    </source>
</evidence>
<feature type="region of interest" description="Disordered" evidence="1">
    <location>
        <begin position="30"/>
        <end position="57"/>
    </location>
</feature>
<feature type="compositionally biased region" description="Gly residues" evidence="1">
    <location>
        <begin position="30"/>
        <end position="40"/>
    </location>
</feature>
<proteinExistence type="predicted"/>
<evidence type="ECO:0000313" key="2">
    <source>
        <dbReference type="EMBL" id="TBU26588.1"/>
    </source>
</evidence>
<sequence length="204" mass="22694">MTSALRGGERGYCELGILAEDYENCMSGHGATGGQTGRSRGGPWSSPEDAGLSQAAHAAHHDLIQHSHIRIPRCTFRRLGPVGGIGVAYYVCFVDSRGQIERQQRLTTCPFWHTNRLVRCGRQPSGRFLREQLSRRTSIGHDVQGRKHAIFVPCVGEPKVVLFLGERVRPDHQRLTRLAGSSFTCKSKAPGVQREIKFPEYEDV</sequence>